<evidence type="ECO:0000313" key="5">
    <source>
        <dbReference type="Proteomes" id="UP000386927"/>
    </source>
</evidence>
<dbReference type="Gene3D" id="1.10.150.20">
    <property type="entry name" value="5' to 3' exonuclease, C-terminal subdomain"/>
    <property type="match status" value="1"/>
</dbReference>
<dbReference type="InterPro" id="IPR002298">
    <property type="entry name" value="DNA_polymerase_A"/>
</dbReference>
<dbReference type="PANTHER" id="PTHR10133:SF27">
    <property type="entry name" value="DNA POLYMERASE NU"/>
    <property type="match status" value="1"/>
</dbReference>
<dbReference type="GO" id="GO:0006302">
    <property type="term" value="P:double-strand break repair"/>
    <property type="evidence" value="ECO:0007669"/>
    <property type="project" value="TreeGrafter"/>
</dbReference>
<dbReference type="PANTHER" id="PTHR10133">
    <property type="entry name" value="DNA POLYMERASE I"/>
    <property type="match status" value="1"/>
</dbReference>
<proteinExistence type="predicted"/>
<dbReference type="Proteomes" id="UP000386927">
    <property type="component" value="Segment"/>
</dbReference>
<dbReference type="Gene3D" id="1.20.1060.10">
    <property type="entry name" value="Taq DNA Polymerase, Chain T, domain 4"/>
    <property type="match status" value="1"/>
</dbReference>
<dbReference type="GO" id="GO:0008408">
    <property type="term" value="F:3'-5' exonuclease activity"/>
    <property type="evidence" value="ECO:0007669"/>
    <property type="project" value="InterPro"/>
</dbReference>
<gene>
    <name evidence="4" type="primary">42</name>
    <name evidence="4" type="ORF">SEA_AXYM_42</name>
</gene>
<dbReference type="SMART" id="SM00482">
    <property type="entry name" value="POLAc"/>
    <property type="match status" value="1"/>
</dbReference>
<dbReference type="InterPro" id="IPR001098">
    <property type="entry name" value="DNA-dir_DNA_pol_A_palm_dom"/>
</dbReference>
<evidence type="ECO:0000259" key="3">
    <source>
        <dbReference type="SMART" id="SM00482"/>
    </source>
</evidence>
<dbReference type="SUPFAM" id="SSF56672">
    <property type="entry name" value="DNA/RNA polymerases"/>
    <property type="match status" value="1"/>
</dbReference>
<dbReference type="GO" id="GO:0003887">
    <property type="term" value="F:DNA-directed DNA polymerase activity"/>
    <property type="evidence" value="ECO:0007669"/>
    <property type="project" value="InterPro"/>
</dbReference>
<dbReference type="Pfam" id="PF01612">
    <property type="entry name" value="DNA_pol_A_exo1"/>
    <property type="match status" value="1"/>
</dbReference>
<name>A0A5Q2WGW2_9CAUD</name>
<keyword evidence="1" id="KW-0235">DNA replication</keyword>
<dbReference type="Gene3D" id="3.40.470.10">
    <property type="entry name" value="Uracil-DNA glycosylase-like domain"/>
    <property type="match status" value="1"/>
</dbReference>
<dbReference type="InterPro" id="IPR036895">
    <property type="entry name" value="Uracil-DNA_glycosylase-like_sf"/>
</dbReference>
<dbReference type="GO" id="GO:0003677">
    <property type="term" value="F:DNA binding"/>
    <property type="evidence" value="ECO:0007669"/>
    <property type="project" value="InterPro"/>
</dbReference>
<dbReference type="PRINTS" id="PR00868">
    <property type="entry name" value="DNAPOLI"/>
</dbReference>
<keyword evidence="2" id="KW-1194">Viral DNA replication</keyword>
<dbReference type="Gene3D" id="3.30.70.370">
    <property type="match status" value="1"/>
</dbReference>
<dbReference type="Pfam" id="PF00476">
    <property type="entry name" value="DNA_pol_A"/>
    <property type="match status" value="1"/>
</dbReference>
<dbReference type="InterPro" id="IPR012337">
    <property type="entry name" value="RNaseH-like_sf"/>
</dbReference>
<dbReference type="SUPFAM" id="SSF53098">
    <property type="entry name" value="Ribonuclease H-like"/>
    <property type="match status" value="1"/>
</dbReference>
<sequence length="797" mass="90025">MKLLIVSKYRLRGRGEQLMEGLVHGQKVQLGFMGIDPHRRVADGADFTKTILRELRGDFEEFLTNLEQQPDAILALGNEALFVTTGHSGIMKWRGKDLAVGRIPLMASLAPAAVERNPSQGALLRADVAAIIRTMKGEKPADGILPDRVRVAASKSTLSALLDELRDASAVAFDLETSGFDERAEGAFIVSIALTITNQSSGLDTCWAVPLCHRASVWSSRWEKVLQVIARDMRKVPTRIAHNAKFDCRWMVQFDAAVPVNFDTMLAAHLLDENRAKGLKPLARVLLDAPEWDIQIKGGRTSQPWYHQHPLKEILKYNAYDTWHTMGLYHLFHQQLLKDPLAFRLLRKLVMPASQSLVHIERRGVYVDREKLEESTLLVAQELDRIHTALGEYVPDEIPDGMIVNWNPSKFLRWLLFEHLGLPVIEEGKTGPSTKEEVMMHLAEDYDIAKLLLERVKWQKFNSGFIAPYQELLTPESRLHTTFKLAGTVTGRLSSGKADLDKVTGAKKVRGVNMQQVPRDPIIRGVFGAAPGWTFIEADYSQVELRIAAELAQEPTMLGLYSRGEDIHMAMAMRMTGKPASEVTKEERKKAKAVNFGFLYGMGWRKFIQTAYTNYGVAVTEREAQDFRKAFFEQFPTLVRWHARQRRLVTQYKRVQSPLGRVRHLPDVDSQDEGVVAEAQRQAINSPVQATASDLCLLSLVLLDREFRKRGLRAAPIGTVHDAINFECPDEELEEVIPLIKEVMEHPPTQQLFGYHFKVPIVSDVAVGQHWGHKTEIPGDIVNSPQKLRDWLKEHHS</sequence>
<evidence type="ECO:0000313" key="4">
    <source>
        <dbReference type="EMBL" id="QGH75909.1"/>
    </source>
</evidence>
<evidence type="ECO:0000256" key="1">
    <source>
        <dbReference type="ARBA" id="ARBA00022705"/>
    </source>
</evidence>
<dbReference type="InterPro" id="IPR043502">
    <property type="entry name" value="DNA/RNA_pol_sf"/>
</dbReference>
<dbReference type="GO" id="GO:0006261">
    <property type="term" value="P:DNA-templated DNA replication"/>
    <property type="evidence" value="ECO:0007669"/>
    <property type="project" value="InterPro"/>
</dbReference>
<dbReference type="EMBL" id="MN444871">
    <property type="protein sequence ID" value="QGH75909.1"/>
    <property type="molecule type" value="Genomic_DNA"/>
</dbReference>
<dbReference type="InterPro" id="IPR036397">
    <property type="entry name" value="RNaseH_sf"/>
</dbReference>
<organism evidence="4 5">
    <name type="scientific">Gordonia phage Axym</name>
    <dbReference type="NCBI Taxonomy" id="2653715"/>
    <lineage>
        <taxon>Viruses</taxon>
        <taxon>Duplodnaviria</taxon>
        <taxon>Heunggongvirae</taxon>
        <taxon>Uroviricota</taxon>
        <taxon>Caudoviricetes</taxon>
        <taxon>Emalynvirus</taxon>
        <taxon>Emalynvirus cozz</taxon>
    </lineage>
</organism>
<dbReference type="InterPro" id="IPR002562">
    <property type="entry name" value="3'-5'_exonuclease_dom"/>
</dbReference>
<dbReference type="Gene3D" id="3.30.420.10">
    <property type="entry name" value="Ribonuclease H-like superfamily/Ribonuclease H"/>
    <property type="match status" value="1"/>
</dbReference>
<reference evidence="4 5" key="1">
    <citation type="submission" date="2019-09" db="EMBL/GenBank/DDBJ databases">
        <authorList>
            <person name="Lee K."/>
            <person name="Rockefeller M."/>
            <person name="Koga A.P."/>
            <person name="Klyczek K."/>
            <person name="Garlena R.A."/>
            <person name="Russell D.A."/>
            <person name="Pope W.H."/>
            <person name="Jacobs-Sera D."/>
            <person name="Hatfull G.F."/>
        </authorList>
    </citation>
    <scope>NUCLEOTIDE SEQUENCE [LARGE SCALE GENOMIC DNA]</scope>
</reference>
<accession>A0A5Q2WGW2</accession>
<evidence type="ECO:0000256" key="2">
    <source>
        <dbReference type="ARBA" id="ARBA00023109"/>
    </source>
</evidence>
<protein>
    <submittedName>
        <fullName evidence="4">DNA polymerase I</fullName>
    </submittedName>
</protein>
<dbReference type="GO" id="GO:0039693">
    <property type="term" value="P:viral DNA genome replication"/>
    <property type="evidence" value="ECO:0007669"/>
    <property type="project" value="UniProtKB-KW"/>
</dbReference>
<feature type="domain" description="DNA-directed DNA polymerase family A palm" evidence="3">
    <location>
        <begin position="520"/>
        <end position="732"/>
    </location>
</feature>